<protein>
    <submittedName>
        <fullName evidence="1">Uncharacterized protein</fullName>
    </submittedName>
</protein>
<evidence type="ECO:0000313" key="2">
    <source>
        <dbReference type="Proteomes" id="UP000184510"/>
    </source>
</evidence>
<accession>A0A1M6QMT9</accession>
<dbReference type="InParanoid" id="A0A1M6QMT9"/>
<dbReference type="STRING" id="1123071.SAMN02745181_3446"/>
<sequence length="331" mass="37628">MKVLCVLWMFLALPLVSLGGEKLIPSGGEFMMGVYTHERGEALNVFTALMKKPGEELGDVRAAVNWSELPRGERRLSDAELKLVLKACDKARLGEEFRDFVQQRMLGGKQRHLLCEVKKEGNEWVVQLSCQDKNLVLGQEARKKLKHALSEAKMAKAWYWKLLESEKVPEETPELRRPVGTATYAEYDGGSVRVGGLGFRFALRGYSTEERPYAFDSRLEYGVKNGVMSGSLGGEHLLQLLISGRMELMQGRPYEKEWGAAILGEEYLVRGNVEKQSLSVAMSPAALHGEREIYKARFTKQDQERIHELLNDCMDRLKWIRKNEALFCKKK</sequence>
<proteinExistence type="predicted"/>
<dbReference type="RefSeq" id="WP_159435038.1">
    <property type="nucleotide sequence ID" value="NZ_FQYR01000006.1"/>
</dbReference>
<name>A0A1M6QMT9_9BACT</name>
<reference evidence="1 2" key="1">
    <citation type="submission" date="2016-11" db="EMBL/GenBank/DDBJ databases">
        <authorList>
            <person name="Jaros S."/>
            <person name="Januszkiewicz K."/>
            <person name="Wedrychowicz H."/>
        </authorList>
    </citation>
    <scope>NUCLEOTIDE SEQUENCE [LARGE SCALE GENOMIC DNA]</scope>
    <source>
        <strain evidence="1 2">DSM 18772</strain>
    </source>
</reference>
<keyword evidence="2" id="KW-1185">Reference proteome</keyword>
<evidence type="ECO:0000313" key="1">
    <source>
        <dbReference type="EMBL" id="SHK21498.1"/>
    </source>
</evidence>
<dbReference type="EMBL" id="FQYR01000006">
    <property type="protein sequence ID" value="SHK21498.1"/>
    <property type="molecule type" value="Genomic_DNA"/>
</dbReference>
<dbReference type="AlphaFoldDB" id="A0A1M6QMT9"/>
<gene>
    <name evidence="1" type="ORF">SAMN02745181_3446</name>
</gene>
<dbReference type="Proteomes" id="UP000184510">
    <property type="component" value="Unassembled WGS sequence"/>
</dbReference>
<organism evidence="1 2">
    <name type="scientific">Rubritalea squalenifaciens DSM 18772</name>
    <dbReference type="NCBI Taxonomy" id="1123071"/>
    <lineage>
        <taxon>Bacteria</taxon>
        <taxon>Pseudomonadati</taxon>
        <taxon>Verrucomicrobiota</taxon>
        <taxon>Verrucomicrobiia</taxon>
        <taxon>Verrucomicrobiales</taxon>
        <taxon>Rubritaleaceae</taxon>
        <taxon>Rubritalea</taxon>
    </lineage>
</organism>